<reference evidence="2" key="1">
    <citation type="submission" date="2020-05" db="EMBL/GenBank/DDBJ databases">
        <authorList>
            <person name="Chiriac C."/>
            <person name="Salcher M."/>
            <person name="Ghai R."/>
            <person name="Kavagutti S V."/>
        </authorList>
    </citation>
    <scope>NUCLEOTIDE SEQUENCE</scope>
</reference>
<evidence type="ECO:0000256" key="1">
    <source>
        <dbReference type="SAM" id="MobiDB-lite"/>
    </source>
</evidence>
<dbReference type="EMBL" id="CAFBON010000103">
    <property type="protein sequence ID" value="CAB4990317.1"/>
    <property type="molecule type" value="Genomic_DNA"/>
</dbReference>
<feature type="region of interest" description="Disordered" evidence="1">
    <location>
        <begin position="38"/>
        <end position="65"/>
    </location>
</feature>
<accession>A0A6J7NAR3</accession>
<gene>
    <name evidence="2" type="ORF">UFOPK3954_01119</name>
</gene>
<sequence>MLTPIGPGRYSAISADTSSKEFGAIARMSARIGVDSSWNTPIVSPRPSSSYVRASSSESPSTSKSGSCLCWIIFTVSVMTSRFLSPRKSILRRPSSSTPFISYCVTIGEFSGLPPGSGLRWIGRYSVSGPRVITTAAA</sequence>
<dbReference type="AlphaFoldDB" id="A0A6J7NAR3"/>
<proteinExistence type="predicted"/>
<protein>
    <submittedName>
        <fullName evidence="2">Unannotated protein</fullName>
    </submittedName>
</protein>
<evidence type="ECO:0000313" key="2">
    <source>
        <dbReference type="EMBL" id="CAB4990317.1"/>
    </source>
</evidence>
<organism evidence="2">
    <name type="scientific">freshwater metagenome</name>
    <dbReference type="NCBI Taxonomy" id="449393"/>
    <lineage>
        <taxon>unclassified sequences</taxon>
        <taxon>metagenomes</taxon>
        <taxon>ecological metagenomes</taxon>
    </lineage>
</organism>
<feature type="compositionally biased region" description="Low complexity" evidence="1">
    <location>
        <begin position="41"/>
        <end position="65"/>
    </location>
</feature>
<name>A0A6J7NAR3_9ZZZZ</name>